<feature type="transmembrane region" description="Helical" evidence="1">
    <location>
        <begin position="44"/>
        <end position="63"/>
    </location>
</feature>
<dbReference type="Proteomes" id="UP000326837">
    <property type="component" value="Chromosome"/>
</dbReference>
<dbReference type="EMBL" id="AP021861">
    <property type="protein sequence ID" value="BBO33996.1"/>
    <property type="molecule type" value="Genomic_DNA"/>
</dbReference>
<keyword evidence="1" id="KW-0812">Transmembrane</keyword>
<protein>
    <submittedName>
        <fullName evidence="2">Uncharacterized protein</fullName>
    </submittedName>
</protein>
<feature type="transmembrane region" description="Helical" evidence="1">
    <location>
        <begin position="180"/>
        <end position="199"/>
    </location>
</feature>
<keyword evidence="3" id="KW-1185">Reference proteome</keyword>
<sequence>MTLIAAATLDGSPGWLASALAVALALAGVALLRRVRGTTLTAPTLWWIAAALALAAVEAAVATGRLAPASLGGSLWRYAAAVGSFCPLIAVLGAKRPQDRGWQWVVVALWLVLLAPAGQALAAPTGHRLELFGAWRLLLWGLAAMGLLNYLPTRFALSAFLVAAGQIVLFSQTTNQFQQLDAATSVAIALALFHAAWLAGEIARRPRCSAPHEAQAARWLAFRDHWGSFWALRVMQRINQTAELAAWPIRLQWGGFVDASDGSPVWELPPDLASALDQSLDNVLRRFERLPK</sequence>
<feature type="transmembrane region" description="Helical" evidence="1">
    <location>
        <begin position="129"/>
        <end position="148"/>
    </location>
</feature>
<dbReference type="AlphaFoldDB" id="A0A5K7XI77"/>
<evidence type="ECO:0000313" key="3">
    <source>
        <dbReference type="Proteomes" id="UP000326837"/>
    </source>
</evidence>
<evidence type="ECO:0000256" key="1">
    <source>
        <dbReference type="SAM" id="Phobius"/>
    </source>
</evidence>
<feature type="transmembrane region" description="Helical" evidence="1">
    <location>
        <begin position="101"/>
        <end position="123"/>
    </location>
</feature>
<dbReference type="KEGG" id="lpav:PLANPX_3608"/>
<gene>
    <name evidence="2" type="ORF">PLANPX_3608</name>
</gene>
<organism evidence="2 3">
    <name type="scientific">Lacipirellula parvula</name>
    <dbReference type="NCBI Taxonomy" id="2650471"/>
    <lineage>
        <taxon>Bacteria</taxon>
        <taxon>Pseudomonadati</taxon>
        <taxon>Planctomycetota</taxon>
        <taxon>Planctomycetia</taxon>
        <taxon>Pirellulales</taxon>
        <taxon>Lacipirellulaceae</taxon>
        <taxon>Lacipirellula</taxon>
    </lineage>
</organism>
<proteinExistence type="predicted"/>
<keyword evidence="1" id="KW-0472">Membrane</keyword>
<reference evidence="3" key="1">
    <citation type="submission" date="2019-10" db="EMBL/GenBank/DDBJ databases">
        <title>Lacipirellula parvula gen. nov., sp. nov., representing a lineage of planctomycetes widespread in freshwater anoxic habitats, and description of the family Lacipirellulaceae.</title>
        <authorList>
            <person name="Dedysh S.N."/>
            <person name="Kulichevskaya I.S."/>
            <person name="Beletsky A.V."/>
            <person name="Rakitin A.L."/>
            <person name="Mardanov A.V."/>
            <person name="Ivanova A.A."/>
            <person name="Saltykova V.X."/>
            <person name="Rijpstra W.I.C."/>
            <person name="Sinninghe Damste J.S."/>
            <person name="Ravin N.V."/>
        </authorList>
    </citation>
    <scope>NUCLEOTIDE SEQUENCE [LARGE SCALE GENOMIC DNA]</scope>
    <source>
        <strain evidence="3">PX69</strain>
    </source>
</reference>
<accession>A0A5K7XI77</accession>
<keyword evidence="1" id="KW-1133">Transmembrane helix</keyword>
<feature type="transmembrane region" description="Helical" evidence="1">
    <location>
        <begin position="12"/>
        <end position="32"/>
    </location>
</feature>
<feature type="transmembrane region" description="Helical" evidence="1">
    <location>
        <begin position="75"/>
        <end position="94"/>
    </location>
</feature>
<evidence type="ECO:0000313" key="2">
    <source>
        <dbReference type="EMBL" id="BBO33996.1"/>
    </source>
</evidence>
<feature type="transmembrane region" description="Helical" evidence="1">
    <location>
        <begin position="155"/>
        <end position="174"/>
    </location>
</feature>
<dbReference type="RefSeq" id="WP_152099654.1">
    <property type="nucleotide sequence ID" value="NZ_AP021861.1"/>
</dbReference>
<name>A0A5K7XI77_9BACT</name>